<dbReference type="PANTHER" id="PTHR13878:SF127">
    <property type="entry name" value="CYTOKININ DEHYDROGENASE 3"/>
    <property type="match status" value="1"/>
</dbReference>
<dbReference type="InterPro" id="IPR036318">
    <property type="entry name" value="FAD-bd_PCMH-like_sf"/>
</dbReference>
<keyword evidence="10" id="KW-1185">Reference proteome</keyword>
<dbReference type="InterPro" id="IPR015345">
    <property type="entry name" value="Cytokinin_DH_FAD/cytokin-bd"/>
</dbReference>
<dbReference type="InterPro" id="IPR016170">
    <property type="entry name" value="Cytok_DH_C_sf"/>
</dbReference>
<dbReference type="PROSITE" id="PS51387">
    <property type="entry name" value="FAD_PCMH"/>
    <property type="match status" value="1"/>
</dbReference>
<name>A0A2I0B6B1_9ASPA</name>
<protein>
    <recommendedName>
        <fullName evidence="3">cytokinin dehydrogenase</fullName>
        <ecNumber evidence="3">1.5.99.12</ecNumber>
    </recommendedName>
</protein>
<dbReference type="GO" id="GO:0009690">
    <property type="term" value="P:cytokinin metabolic process"/>
    <property type="evidence" value="ECO:0007669"/>
    <property type="project" value="InterPro"/>
</dbReference>
<keyword evidence="5" id="KW-0274">FAD</keyword>
<evidence type="ECO:0000313" key="10">
    <source>
        <dbReference type="Proteomes" id="UP000236161"/>
    </source>
</evidence>
<dbReference type="Gene3D" id="3.30.43.10">
    <property type="entry name" value="Uridine Diphospho-n-acetylenolpyruvylglucosamine Reductase, domain 2"/>
    <property type="match status" value="2"/>
</dbReference>
<dbReference type="SUPFAM" id="SSF55103">
    <property type="entry name" value="FAD-linked oxidases, C-terminal domain"/>
    <property type="match status" value="1"/>
</dbReference>
<dbReference type="InterPro" id="IPR016164">
    <property type="entry name" value="FAD-linked_Oxase-like_C"/>
</dbReference>
<gene>
    <name evidence="9" type="primary">CKX6</name>
    <name evidence="9" type="ORF">AXF42_Ash005232</name>
</gene>
<evidence type="ECO:0000256" key="2">
    <source>
        <dbReference type="ARBA" id="ARBA00005466"/>
    </source>
</evidence>
<evidence type="ECO:0000256" key="6">
    <source>
        <dbReference type="ARBA" id="ARBA00023002"/>
    </source>
</evidence>
<dbReference type="InterPro" id="IPR006093">
    <property type="entry name" value="Oxy_OxRdtase_FAD_BS"/>
</dbReference>
<evidence type="ECO:0000259" key="8">
    <source>
        <dbReference type="PROSITE" id="PS51387"/>
    </source>
</evidence>
<dbReference type="SUPFAM" id="SSF56176">
    <property type="entry name" value="FAD-binding/transporter-associated domain-like"/>
    <property type="match status" value="1"/>
</dbReference>
<evidence type="ECO:0000313" key="9">
    <source>
        <dbReference type="EMBL" id="PKA63337.1"/>
    </source>
</evidence>
<dbReference type="EMBL" id="KZ451908">
    <property type="protein sequence ID" value="PKA63337.1"/>
    <property type="molecule type" value="Genomic_DNA"/>
</dbReference>
<dbReference type="Gene3D" id="3.40.462.10">
    <property type="entry name" value="FAD-linked oxidases, C-terminal domain"/>
    <property type="match status" value="1"/>
</dbReference>
<dbReference type="GO" id="GO:0019139">
    <property type="term" value="F:cytokinin dehydrogenase activity"/>
    <property type="evidence" value="ECO:0007669"/>
    <property type="project" value="UniProtKB-EC"/>
</dbReference>
<dbReference type="Proteomes" id="UP000236161">
    <property type="component" value="Unassembled WGS sequence"/>
</dbReference>
<evidence type="ECO:0000256" key="1">
    <source>
        <dbReference type="ARBA" id="ARBA00001974"/>
    </source>
</evidence>
<dbReference type="STRING" id="1088818.A0A2I0B6B1"/>
<evidence type="ECO:0000256" key="5">
    <source>
        <dbReference type="ARBA" id="ARBA00022827"/>
    </source>
</evidence>
<evidence type="ECO:0000256" key="7">
    <source>
        <dbReference type="ARBA" id="ARBA00048224"/>
    </source>
</evidence>
<dbReference type="InterPro" id="IPR016167">
    <property type="entry name" value="FAD-bd_PCMH_sub1"/>
</dbReference>
<comment type="cofactor">
    <cofactor evidence="1">
        <name>FAD</name>
        <dbReference type="ChEBI" id="CHEBI:57692"/>
    </cofactor>
</comment>
<keyword evidence="6 9" id="KW-0560">Oxidoreductase</keyword>
<dbReference type="AlphaFoldDB" id="A0A2I0B6B1"/>
<proteinExistence type="inferred from homology"/>
<dbReference type="GO" id="GO:0071949">
    <property type="term" value="F:FAD binding"/>
    <property type="evidence" value="ECO:0007669"/>
    <property type="project" value="InterPro"/>
</dbReference>
<comment type="similarity">
    <text evidence="2">Belongs to the oxygen-dependent FAD-linked oxidoreductase family.</text>
</comment>
<accession>A0A2I0B6B1</accession>
<dbReference type="Gene3D" id="3.30.465.10">
    <property type="match status" value="1"/>
</dbReference>
<reference evidence="9 10" key="1">
    <citation type="journal article" date="2017" name="Nature">
        <title>The Apostasia genome and the evolution of orchids.</title>
        <authorList>
            <person name="Zhang G.Q."/>
            <person name="Liu K.W."/>
            <person name="Li Z."/>
            <person name="Lohaus R."/>
            <person name="Hsiao Y.Y."/>
            <person name="Niu S.C."/>
            <person name="Wang J.Y."/>
            <person name="Lin Y.C."/>
            <person name="Xu Q."/>
            <person name="Chen L.J."/>
            <person name="Yoshida K."/>
            <person name="Fujiwara S."/>
            <person name="Wang Z.W."/>
            <person name="Zhang Y.Q."/>
            <person name="Mitsuda N."/>
            <person name="Wang M."/>
            <person name="Liu G.H."/>
            <person name="Pecoraro L."/>
            <person name="Huang H.X."/>
            <person name="Xiao X.J."/>
            <person name="Lin M."/>
            <person name="Wu X.Y."/>
            <person name="Wu W.L."/>
            <person name="Chen Y.Y."/>
            <person name="Chang S.B."/>
            <person name="Sakamoto S."/>
            <person name="Ohme-Takagi M."/>
            <person name="Yagi M."/>
            <person name="Zeng S.J."/>
            <person name="Shen C.Y."/>
            <person name="Yeh C.M."/>
            <person name="Luo Y.B."/>
            <person name="Tsai W.C."/>
            <person name="Van de Peer Y."/>
            <person name="Liu Z.J."/>
        </authorList>
    </citation>
    <scope>NUCLEOTIDE SEQUENCE [LARGE SCALE GENOMIC DNA]</scope>
    <source>
        <strain evidence="10">cv. Shenzhen</strain>
        <tissue evidence="9">Stem</tissue>
    </source>
</reference>
<sequence length="470" mass="52718">MSIAGQLRRCPPDLSSHSVAARLRFDPDEISAAANDFGGVVHSPPAAVFFPSSPADIAALVRLSHASPHPFPIAPRGHGHSVRGQAQASGGIVVQMSSLEGGFVDSGGEQLWIDVLRETLRRGMSPRSWTDYLHLTVGGTLSNGGVGGQAFRHGPQIANVLEMEVITGKGETVTCSERRRPELFFSVLGGVGQFGIITRARIAIDEAPKMVRWMRLMYTEFRGMTRDQEKLITMEASPESGRRRPDYVEGSVMMGHAMRSNWRSSFFSENDLRMIGELAAGNGGAIYCLEASFYYGYGHETAMAPRLEKLLEELSFVPGFSFTNDVSYFKFLNRVHDGEKRLRALGLWDLPHPWLNLFVPRSRITDFDAGVFRGIMKHSKFMGPILVYPTNRTKKDLEKLEDQNGEILKFCDREGIECKQYLPHYTRRDDWAKHFGRKWERFVQMKSMFDPKAILSPGQRIFNGPKLEAD</sequence>
<dbReference type="InterPro" id="IPR016166">
    <property type="entry name" value="FAD-bd_PCMH"/>
</dbReference>
<dbReference type="Pfam" id="PF09265">
    <property type="entry name" value="Cytokin-bind"/>
    <property type="match status" value="1"/>
</dbReference>
<dbReference type="PROSITE" id="PS00862">
    <property type="entry name" value="OX2_COVAL_FAD"/>
    <property type="match status" value="1"/>
</dbReference>
<dbReference type="InterPro" id="IPR006094">
    <property type="entry name" value="Oxid_FAD_bind_N"/>
</dbReference>
<dbReference type="EC" id="1.5.99.12" evidence="3"/>
<evidence type="ECO:0000256" key="4">
    <source>
        <dbReference type="ARBA" id="ARBA00022630"/>
    </source>
</evidence>
<dbReference type="Pfam" id="PF01565">
    <property type="entry name" value="FAD_binding_4"/>
    <property type="match status" value="1"/>
</dbReference>
<feature type="domain" description="FAD-binding PCMH-type" evidence="8">
    <location>
        <begin position="41"/>
        <end position="207"/>
    </location>
</feature>
<dbReference type="InterPro" id="IPR016169">
    <property type="entry name" value="FAD-bd_PCMH_sub2"/>
</dbReference>
<organism evidence="9 10">
    <name type="scientific">Apostasia shenzhenica</name>
    <dbReference type="NCBI Taxonomy" id="1088818"/>
    <lineage>
        <taxon>Eukaryota</taxon>
        <taxon>Viridiplantae</taxon>
        <taxon>Streptophyta</taxon>
        <taxon>Embryophyta</taxon>
        <taxon>Tracheophyta</taxon>
        <taxon>Spermatophyta</taxon>
        <taxon>Magnoliopsida</taxon>
        <taxon>Liliopsida</taxon>
        <taxon>Asparagales</taxon>
        <taxon>Orchidaceae</taxon>
        <taxon>Apostasioideae</taxon>
        <taxon>Apostasia</taxon>
    </lineage>
</organism>
<comment type="catalytic activity">
    <reaction evidence="7">
        <text>N(6)-dimethylallyladenine + A + H2O = 3-methyl-2-butenal + adenine + AH2</text>
        <dbReference type="Rhea" id="RHEA:13625"/>
        <dbReference type="ChEBI" id="CHEBI:13193"/>
        <dbReference type="ChEBI" id="CHEBI:15377"/>
        <dbReference type="ChEBI" id="CHEBI:15825"/>
        <dbReference type="ChEBI" id="CHEBI:16708"/>
        <dbReference type="ChEBI" id="CHEBI:17499"/>
        <dbReference type="ChEBI" id="CHEBI:17660"/>
        <dbReference type="EC" id="1.5.99.12"/>
    </reaction>
</comment>
<evidence type="ECO:0000256" key="3">
    <source>
        <dbReference type="ARBA" id="ARBA00011928"/>
    </source>
</evidence>
<dbReference type="PANTHER" id="PTHR13878">
    <property type="entry name" value="GULONOLACTONE OXIDASE"/>
    <property type="match status" value="1"/>
</dbReference>
<keyword evidence="4" id="KW-0285">Flavoprotein</keyword>
<dbReference type="InterPro" id="IPR050432">
    <property type="entry name" value="FAD-linked_Oxidoreductases_BP"/>
</dbReference>
<dbReference type="OrthoDB" id="415825at2759"/>